<organism evidence="5 6">
    <name type="scientific">Brevibacterium sediminis</name>
    <dbReference type="NCBI Taxonomy" id="1857024"/>
    <lineage>
        <taxon>Bacteria</taxon>
        <taxon>Bacillati</taxon>
        <taxon>Actinomycetota</taxon>
        <taxon>Actinomycetes</taxon>
        <taxon>Micrococcales</taxon>
        <taxon>Brevibacteriaceae</taxon>
        <taxon>Brevibacterium</taxon>
    </lineage>
</organism>
<sequence>MADSMDDGRDRLARVLYMLRMRSTFCCQTEVRQPWSFEMPAIADSLSFHVVTSGSMWLKLPDAEAVELRAGDLALVPHGLGHDLLGSPDSPRGPRVDQLEQEYLTPQYSRLRYGGEGRATQLICGIVSFDDPASRELMRALPAFLHIDANTMSAASPVRDVLRLIAGELTAPQAGGGAVATRLADVLVIHAIRAWLSDGQAEVQGWLRALQDPRIGRVLEAIHDDPGRDWDLQRMAKVAAMSRSSFSARFTELAGTTPVGYLTRWRMSIAHSRLLAEDVPVAKLAGELGYGSEAAFTRAFGRIVGRTPGQVRRTAVA</sequence>
<dbReference type="GO" id="GO:0043565">
    <property type="term" value="F:sequence-specific DNA binding"/>
    <property type="evidence" value="ECO:0007669"/>
    <property type="project" value="InterPro"/>
</dbReference>
<comment type="caution">
    <text evidence="5">The sequence shown here is derived from an EMBL/GenBank/DDBJ whole genome shotgun (WGS) entry which is preliminary data.</text>
</comment>
<evidence type="ECO:0000256" key="2">
    <source>
        <dbReference type="ARBA" id="ARBA00023125"/>
    </source>
</evidence>
<dbReference type="Pfam" id="PF12852">
    <property type="entry name" value="Cupin_6"/>
    <property type="match status" value="1"/>
</dbReference>
<dbReference type="RefSeq" id="WP_139469946.1">
    <property type="nucleotide sequence ID" value="NZ_VDMQ01000013.1"/>
</dbReference>
<dbReference type="GO" id="GO:0003700">
    <property type="term" value="F:DNA-binding transcription factor activity"/>
    <property type="evidence" value="ECO:0007669"/>
    <property type="project" value="InterPro"/>
</dbReference>
<dbReference type="InterPro" id="IPR050204">
    <property type="entry name" value="AraC_XylS_family_regulators"/>
</dbReference>
<dbReference type="InterPro" id="IPR009057">
    <property type="entry name" value="Homeodomain-like_sf"/>
</dbReference>
<dbReference type="InterPro" id="IPR014710">
    <property type="entry name" value="RmlC-like_jellyroll"/>
</dbReference>
<dbReference type="EMBL" id="VDMQ01000013">
    <property type="protein sequence ID" value="TNM52914.1"/>
    <property type="molecule type" value="Genomic_DNA"/>
</dbReference>
<evidence type="ECO:0000256" key="3">
    <source>
        <dbReference type="ARBA" id="ARBA00023163"/>
    </source>
</evidence>
<dbReference type="Gene3D" id="2.60.120.10">
    <property type="entry name" value="Jelly Rolls"/>
    <property type="match status" value="1"/>
</dbReference>
<dbReference type="InterPro" id="IPR032783">
    <property type="entry name" value="AraC_lig"/>
</dbReference>
<gene>
    <name evidence="5" type="ORF">FHQ09_16635</name>
</gene>
<keyword evidence="2" id="KW-0238">DNA-binding</keyword>
<dbReference type="Proteomes" id="UP000314223">
    <property type="component" value="Unassembled WGS sequence"/>
</dbReference>
<dbReference type="PROSITE" id="PS01124">
    <property type="entry name" value="HTH_ARAC_FAMILY_2"/>
    <property type="match status" value="1"/>
</dbReference>
<proteinExistence type="predicted"/>
<evidence type="ECO:0000256" key="1">
    <source>
        <dbReference type="ARBA" id="ARBA00023015"/>
    </source>
</evidence>
<dbReference type="PANTHER" id="PTHR46796">
    <property type="entry name" value="HTH-TYPE TRANSCRIPTIONAL ACTIVATOR RHAS-RELATED"/>
    <property type="match status" value="1"/>
</dbReference>
<dbReference type="SUPFAM" id="SSF46689">
    <property type="entry name" value="Homeodomain-like"/>
    <property type="match status" value="2"/>
</dbReference>
<dbReference type="SMART" id="SM00342">
    <property type="entry name" value="HTH_ARAC"/>
    <property type="match status" value="1"/>
</dbReference>
<accession>A0A5C4WX76</accession>
<dbReference type="AlphaFoldDB" id="A0A5C4WX76"/>
<reference evidence="5 6" key="1">
    <citation type="submission" date="2019-06" db="EMBL/GenBank/DDBJ databases">
        <authorList>
            <person name="Mardanova A.M."/>
            <person name="Pudova D.S."/>
            <person name="Shagimardanova E.I."/>
            <person name="Gogoleva N.E."/>
            <person name="Lutfullin M.T."/>
            <person name="Hadieva G.F."/>
            <person name="Sharipova M.R."/>
        </authorList>
    </citation>
    <scope>NUCLEOTIDE SEQUENCE [LARGE SCALE GENOMIC DNA]</scope>
    <source>
        <strain evidence="5 6">MG-1</strain>
    </source>
</reference>
<dbReference type="InterPro" id="IPR018060">
    <property type="entry name" value="HTH_AraC"/>
</dbReference>
<keyword evidence="3" id="KW-0804">Transcription</keyword>
<evidence type="ECO:0000259" key="4">
    <source>
        <dbReference type="PROSITE" id="PS01124"/>
    </source>
</evidence>
<name>A0A5C4WX76_9MICO</name>
<dbReference type="PANTHER" id="PTHR46796:SF7">
    <property type="entry name" value="ARAC FAMILY TRANSCRIPTIONAL REGULATOR"/>
    <property type="match status" value="1"/>
</dbReference>
<evidence type="ECO:0000313" key="6">
    <source>
        <dbReference type="Proteomes" id="UP000314223"/>
    </source>
</evidence>
<keyword evidence="1" id="KW-0805">Transcription regulation</keyword>
<dbReference type="Pfam" id="PF12833">
    <property type="entry name" value="HTH_18"/>
    <property type="match status" value="1"/>
</dbReference>
<evidence type="ECO:0000313" key="5">
    <source>
        <dbReference type="EMBL" id="TNM52914.1"/>
    </source>
</evidence>
<feature type="domain" description="HTH araC/xylS-type" evidence="4">
    <location>
        <begin position="216"/>
        <end position="314"/>
    </location>
</feature>
<dbReference type="SUPFAM" id="SSF51215">
    <property type="entry name" value="Regulatory protein AraC"/>
    <property type="match status" value="1"/>
</dbReference>
<dbReference type="InterPro" id="IPR037923">
    <property type="entry name" value="HTH-like"/>
</dbReference>
<protein>
    <submittedName>
        <fullName evidence="5">AraC family transcriptional regulator</fullName>
    </submittedName>
</protein>
<dbReference type="Gene3D" id="1.10.10.60">
    <property type="entry name" value="Homeodomain-like"/>
    <property type="match status" value="1"/>
</dbReference>